<dbReference type="GO" id="GO:0008531">
    <property type="term" value="F:riboflavin kinase activity"/>
    <property type="evidence" value="ECO:0007669"/>
    <property type="project" value="UniProtKB-EC"/>
</dbReference>
<dbReference type="EC" id="2.7.7.2" evidence="14"/>
<evidence type="ECO:0000256" key="9">
    <source>
        <dbReference type="ARBA" id="ARBA00022827"/>
    </source>
</evidence>
<dbReference type="SUPFAM" id="SSF82114">
    <property type="entry name" value="Riboflavin kinase-like"/>
    <property type="match status" value="1"/>
</dbReference>
<dbReference type="InterPro" id="IPR002606">
    <property type="entry name" value="Riboflavin_kinase_bac"/>
</dbReference>
<dbReference type="CDD" id="cd02064">
    <property type="entry name" value="FAD_synthetase_N"/>
    <property type="match status" value="1"/>
</dbReference>
<keyword evidence="11" id="KW-0511">Multifunctional enzyme</keyword>
<evidence type="ECO:0000256" key="14">
    <source>
        <dbReference type="PIRNR" id="PIRNR004491"/>
    </source>
</evidence>
<dbReference type="InterPro" id="IPR023468">
    <property type="entry name" value="Riboflavin_kinase"/>
</dbReference>
<dbReference type="GO" id="GO:0003919">
    <property type="term" value="F:FMN adenylyltransferase activity"/>
    <property type="evidence" value="ECO:0007669"/>
    <property type="project" value="UniProtKB-EC"/>
</dbReference>
<dbReference type="NCBIfam" id="NF004160">
    <property type="entry name" value="PRK05627.1-3"/>
    <property type="match status" value="1"/>
</dbReference>
<dbReference type="Pfam" id="PF06574">
    <property type="entry name" value="FAD_syn"/>
    <property type="match status" value="1"/>
</dbReference>
<keyword evidence="5 14" id="KW-0808">Transferase</keyword>
<dbReference type="InterPro" id="IPR023465">
    <property type="entry name" value="Riboflavin_kinase_dom_sf"/>
</dbReference>
<dbReference type="PANTHER" id="PTHR22749:SF6">
    <property type="entry name" value="RIBOFLAVIN KINASE"/>
    <property type="match status" value="1"/>
</dbReference>
<comment type="similarity">
    <text evidence="14">Belongs to the ribF family.</text>
</comment>
<keyword evidence="10 14" id="KW-0067">ATP-binding</keyword>
<dbReference type="EMBL" id="CP129113">
    <property type="protein sequence ID" value="WLV25804.1"/>
    <property type="molecule type" value="Genomic_DNA"/>
</dbReference>
<evidence type="ECO:0000256" key="10">
    <source>
        <dbReference type="ARBA" id="ARBA00022840"/>
    </source>
</evidence>
<evidence type="ECO:0000256" key="13">
    <source>
        <dbReference type="ARBA" id="ARBA00049494"/>
    </source>
</evidence>
<dbReference type="EC" id="2.7.1.26" evidence="14"/>
<accession>A0ABY9KYT5</accession>
<dbReference type="Gene3D" id="3.40.50.620">
    <property type="entry name" value="HUPs"/>
    <property type="match status" value="1"/>
</dbReference>
<dbReference type="PIRSF" id="PIRSF004491">
    <property type="entry name" value="FAD_Synth"/>
    <property type="match status" value="1"/>
</dbReference>
<proteinExistence type="inferred from homology"/>
<evidence type="ECO:0000256" key="2">
    <source>
        <dbReference type="ARBA" id="ARBA00005201"/>
    </source>
</evidence>
<dbReference type="PANTHER" id="PTHR22749">
    <property type="entry name" value="RIBOFLAVIN KINASE/FMN ADENYLYLTRANSFERASE"/>
    <property type="match status" value="1"/>
</dbReference>
<organism evidence="16 17">
    <name type="scientific">Aciduricibacillus chroicocephali</name>
    <dbReference type="NCBI Taxonomy" id="3054939"/>
    <lineage>
        <taxon>Bacteria</taxon>
        <taxon>Bacillati</taxon>
        <taxon>Bacillota</taxon>
        <taxon>Bacilli</taxon>
        <taxon>Bacillales</taxon>
        <taxon>Bacillaceae</taxon>
        <taxon>Aciduricibacillus</taxon>
    </lineage>
</organism>
<evidence type="ECO:0000256" key="3">
    <source>
        <dbReference type="ARBA" id="ARBA00022630"/>
    </source>
</evidence>
<comment type="pathway">
    <text evidence="1 14">Cofactor biosynthesis; FAD biosynthesis; FAD from FMN: step 1/1.</text>
</comment>
<dbReference type="Gene3D" id="2.40.30.30">
    <property type="entry name" value="Riboflavin kinase-like"/>
    <property type="match status" value="1"/>
</dbReference>
<reference evidence="16" key="1">
    <citation type="submission" date="2023-06" db="EMBL/GenBank/DDBJ databases">
        <title>A Treasure from Seagulls: Isolation and Description of Aciduricobacillus qingdaonensis gen. nov., sp. nov., a Rare Obligately Uric Acid-utilizing Member in the Family Bacillaceae.</title>
        <authorList>
            <person name="Liu W."/>
            <person name="Wang B."/>
        </authorList>
    </citation>
    <scope>NUCLEOTIDE SEQUENCE</scope>
    <source>
        <strain evidence="16">44XB</strain>
    </source>
</reference>
<protein>
    <recommendedName>
        <fullName evidence="14">Riboflavin biosynthesis protein</fullName>
    </recommendedName>
    <domain>
        <recommendedName>
            <fullName evidence="14">Riboflavin kinase</fullName>
            <ecNumber evidence="14">2.7.1.26</ecNumber>
        </recommendedName>
        <alternativeName>
            <fullName evidence="14">Flavokinase</fullName>
        </alternativeName>
    </domain>
    <domain>
        <recommendedName>
            <fullName evidence="14">FMN adenylyltransferase</fullName>
            <ecNumber evidence="14">2.7.7.2</ecNumber>
        </recommendedName>
        <alternativeName>
            <fullName evidence="14">FAD pyrophosphorylase</fullName>
        </alternativeName>
        <alternativeName>
            <fullName evidence="14">FAD synthase</fullName>
        </alternativeName>
    </domain>
</protein>
<evidence type="ECO:0000256" key="1">
    <source>
        <dbReference type="ARBA" id="ARBA00004726"/>
    </source>
</evidence>
<keyword evidence="8 14" id="KW-0418">Kinase</keyword>
<keyword evidence="17" id="KW-1185">Reference proteome</keyword>
<evidence type="ECO:0000313" key="16">
    <source>
        <dbReference type="EMBL" id="WLV25804.1"/>
    </source>
</evidence>
<feature type="domain" description="Riboflavin kinase" evidence="15">
    <location>
        <begin position="185"/>
        <end position="311"/>
    </location>
</feature>
<evidence type="ECO:0000256" key="7">
    <source>
        <dbReference type="ARBA" id="ARBA00022741"/>
    </source>
</evidence>
<dbReference type="NCBIfam" id="TIGR00083">
    <property type="entry name" value="ribF"/>
    <property type="match status" value="1"/>
</dbReference>
<dbReference type="InterPro" id="IPR015864">
    <property type="entry name" value="FAD_synthase"/>
</dbReference>
<dbReference type="SMART" id="SM00904">
    <property type="entry name" value="Flavokinase"/>
    <property type="match status" value="1"/>
</dbReference>
<keyword evidence="4 14" id="KW-0288">FMN</keyword>
<evidence type="ECO:0000256" key="11">
    <source>
        <dbReference type="ARBA" id="ARBA00023268"/>
    </source>
</evidence>
<keyword evidence="9 14" id="KW-0274">FAD</keyword>
<sequence length="313" mass="35859">MRTIQISYPLSTDHCEFPEVVAAIGFFDGIHKGHQKVIGKAVDRANELGLLSAVISFHPHPSAILNAKSREVRYITPFEEKKRILESMGVDNFYVIEFTKELSALSPEQFISDYIGGLNVQELIAGYDFTYGKKGAGNMRELTKRQDLPFSVDMISEQQEDGEKISSTRIRKLLSEGMMEKANDLLGRPFVISGTVIHGSKRGRELGWRTANMFVENDVLLPRKGVYAVKVLYADKTFYGMASLGYNPTFQYDNPDIRMEVHIFDFQKEIYGEQITVEWHRYIRDEMKFSNIDELIARIAEDEEIIRAYFAKK</sequence>
<name>A0ABY9KYT5_9BACI</name>
<evidence type="ECO:0000256" key="4">
    <source>
        <dbReference type="ARBA" id="ARBA00022643"/>
    </source>
</evidence>
<comment type="catalytic activity">
    <reaction evidence="12 14">
        <text>riboflavin + ATP = FMN + ADP + H(+)</text>
        <dbReference type="Rhea" id="RHEA:14357"/>
        <dbReference type="ChEBI" id="CHEBI:15378"/>
        <dbReference type="ChEBI" id="CHEBI:30616"/>
        <dbReference type="ChEBI" id="CHEBI:57986"/>
        <dbReference type="ChEBI" id="CHEBI:58210"/>
        <dbReference type="ChEBI" id="CHEBI:456216"/>
        <dbReference type="EC" id="2.7.1.26"/>
    </reaction>
</comment>
<evidence type="ECO:0000256" key="5">
    <source>
        <dbReference type="ARBA" id="ARBA00022679"/>
    </source>
</evidence>
<evidence type="ECO:0000313" key="17">
    <source>
        <dbReference type="Proteomes" id="UP001180087"/>
    </source>
</evidence>
<keyword evidence="3 14" id="KW-0285">Flavoprotein</keyword>
<dbReference type="InterPro" id="IPR014729">
    <property type="entry name" value="Rossmann-like_a/b/a_fold"/>
</dbReference>
<keyword evidence="7 14" id="KW-0547">Nucleotide-binding</keyword>
<evidence type="ECO:0000259" key="15">
    <source>
        <dbReference type="SMART" id="SM00904"/>
    </source>
</evidence>
<gene>
    <name evidence="16" type="ORF">QR721_06255</name>
</gene>
<comment type="pathway">
    <text evidence="2 14">Cofactor biosynthesis; FMN biosynthesis; FMN from riboflavin (ATP route): step 1/1.</text>
</comment>
<dbReference type="NCBIfam" id="NF004162">
    <property type="entry name" value="PRK05627.1-5"/>
    <property type="match status" value="1"/>
</dbReference>
<comment type="catalytic activity">
    <reaction evidence="13 14">
        <text>FMN + ATP + H(+) = FAD + diphosphate</text>
        <dbReference type="Rhea" id="RHEA:17237"/>
        <dbReference type="ChEBI" id="CHEBI:15378"/>
        <dbReference type="ChEBI" id="CHEBI:30616"/>
        <dbReference type="ChEBI" id="CHEBI:33019"/>
        <dbReference type="ChEBI" id="CHEBI:57692"/>
        <dbReference type="ChEBI" id="CHEBI:58210"/>
        <dbReference type="EC" id="2.7.7.2"/>
    </reaction>
</comment>
<evidence type="ECO:0000256" key="6">
    <source>
        <dbReference type="ARBA" id="ARBA00022695"/>
    </source>
</evidence>
<dbReference type="Proteomes" id="UP001180087">
    <property type="component" value="Chromosome"/>
</dbReference>
<keyword evidence="6 14" id="KW-0548">Nucleotidyltransferase</keyword>
<dbReference type="SUPFAM" id="SSF52374">
    <property type="entry name" value="Nucleotidylyl transferase"/>
    <property type="match status" value="1"/>
</dbReference>
<evidence type="ECO:0000256" key="12">
    <source>
        <dbReference type="ARBA" id="ARBA00047880"/>
    </source>
</evidence>
<dbReference type="Pfam" id="PF01687">
    <property type="entry name" value="Flavokinase"/>
    <property type="match status" value="1"/>
</dbReference>
<dbReference type="RefSeq" id="WP_348029598.1">
    <property type="nucleotide sequence ID" value="NZ_CP129113.1"/>
</dbReference>
<evidence type="ECO:0000256" key="8">
    <source>
        <dbReference type="ARBA" id="ARBA00022777"/>
    </source>
</evidence>
<dbReference type="InterPro" id="IPR015865">
    <property type="entry name" value="Riboflavin_kinase_bac/euk"/>
</dbReference>